<dbReference type="AlphaFoldDB" id="F6D3S7"/>
<dbReference type="HOGENOM" id="CLU_782153_0_0_2"/>
<organism evidence="2 3">
    <name type="scientific">Methanobacterium paludis (strain DSM 25820 / JCM 18151 / SWAN1)</name>
    <dbReference type="NCBI Taxonomy" id="868131"/>
    <lineage>
        <taxon>Archaea</taxon>
        <taxon>Methanobacteriati</taxon>
        <taxon>Methanobacteriota</taxon>
        <taxon>Methanomada group</taxon>
        <taxon>Methanobacteria</taxon>
        <taxon>Methanobacteriales</taxon>
        <taxon>Methanobacteriaceae</taxon>
        <taxon>Methanobacterium</taxon>
    </lineage>
</organism>
<keyword evidence="1" id="KW-0472">Membrane</keyword>
<dbReference type="Proteomes" id="UP000009231">
    <property type="component" value="Chromosome"/>
</dbReference>
<keyword evidence="3" id="KW-1185">Reference proteome</keyword>
<keyword evidence="1" id="KW-0812">Transmembrane</keyword>
<evidence type="ECO:0000313" key="2">
    <source>
        <dbReference type="EMBL" id="AEG18071.1"/>
    </source>
</evidence>
<evidence type="ECO:0000313" key="3">
    <source>
        <dbReference type="Proteomes" id="UP000009231"/>
    </source>
</evidence>
<gene>
    <name evidence="2" type="ordered locus">MSWAN_1050</name>
</gene>
<dbReference type="OrthoDB" id="69718at2157"/>
<dbReference type="KEGG" id="mew:MSWAN_1050"/>
<accession>F6D3S7</accession>
<reference evidence="2 3" key="1">
    <citation type="journal article" date="2014" name="Int. J. Syst. Evol. Microbiol.">
        <title>Methanobacterium paludis sp. nov. and a novel strain of Methanobacterium lacus isolated from northern peatlands.</title>
        <authorList>
            <person name="Cadillo-Quiroz H."/>
            <person name="Brauer S.L."/>
            <person name="Goodson N."/>
            <person name="Yavitt J.B."/>
            <person name="Zinder S.H."/>
        </authorList>
    </citation>
    <scope>NUCLEOTIDE SEQUENCE [LARGE SCALE GENOMIC DNA]</scope>
    <source>
        <strain evidence="3">DSM 25820 / JCM 18151 / SWAN1</strain>
    </source>
</reference>
<name>F6D3S7_METPW</name>
<sequence>MDDTGYVFTPLTLLLVVPVIILAVSYGNIINEVNNLSAFIIGGDVTVTVGNNIVKSIQDTVAGSGRNGAYNATRKVIDSYNLNNTSPFFSPGASKSYIINNKILPALNSNLTSTCRELEQQTGRNITLKSPSGQPIFINASDNSTAQIFQSGDIKIIQSDPFGFNVTVPSVPVTVTQNGQSLSFSTPTQNIYISLLQLEDPYVWVNTKARTSSLIYQYPYYNPNTNNYYFDVNASSGRLDYLWECLDGQNSSELGSRPYYFPDPNGLSFFDRLEGGAVNASESNASRMSTFIIGDPLQEDHKNIPTSCLDHEYFQAVSGSSITTTNNADPEDISFVMDPTGKIFYLSQTYMNFFKLASNYNYG</sequence>
<protein>
    <submittedName>
        <fullName evidence="2">Uncharacterized protein</fullName>
    </submittedName>
</protein>
<feature type="transmembrane region" description="Helical" evidence="1">
    <location>
        <begin position="6"/>
        <end position="26"/>
    </location>
</feature>
<dbReference type="RefSeq" id="WP_013825573.1">
    <property type="nucleotide sequence ID" value="NC_015574.1"/>
</dbReference>
<dbReference type="EMBL" id="CP002772">
    <property type="protein sequence ID" value="AEG18071.1"/>
    <property type="molecule type" value="Genomic_DNA"/>
</dbReference>
<dbReference type="STRING" id="868131.MSWAN_1050"/>
<keyword evidence="1" id="KW-1133">Transmembrane helix</keyword>
<dbReference type="eggNOG" id="arCOG06495">
    <property type="taxonomic scope" value="Archaea"/>
</dbReference>
<proteinExistence type="predicted"/>
<evidence type="ECO:0000256" key="1">
    <source>
        <dbReference type="SAM" id="Phobius"/>
    </source>
</evidence>
<dbReference type="GeneID" id="10668553"/>